<name>A0A0L9V3T5_PHAAN</name>
<accession>A0A0L9V3T5</accession>
<evidence type="ECO:0000313" key="2">
    <source>
        <dbReference type="Proteomes" id="UP000053144"/>
    </source>
</evidence>
<dbReference type="Gramene" id="KOM49577">
    <property type="protein sequence ID" value="KOM49577"/>
    <property type="gene ID" value="LR48_Vigan08g040400"/>
</dbReference>
<gene>
    <name evidence="1" type="ORF">LR48_Vigan08g040400</name>
</gene>
<reference evidence="2" key="1">
    <citation type="journal article" date="2015" name="Proc. Natl. Acad. Sci. U.S.A.">
        <title>Genome sequencing of adzuki bean (Vigna angularis) provides insight into high starch and low fat accumulation and domestication.</title>
        <authorList>
            <person name="Yang K."/>
            <person name="Tian Z."/>
            <person name="Chen C."/>
            <person name="Luo L."/>
            <person name="Zhao B."/>
            <person name="Wang Z."/>
            <person name="Yu L."/>
            <person name="Li Y."/>
            <person name="Sun Y."/>
            <person name="Li W."/>
            <person name="Chen Y."/>
            <person name="Li Y."/>
            <person name="Zhang Y."/>
            <person name="Ai D."/>
            <person name="Zhao J."/>
            <person name="Shang C."/>
            <person name="Ma Y."/>
            <person name="Wu B."/>
            <person name="Wang M."/>
            <person name="Gao L."/>
            <person name="Sun D."/>
            <person name="Zhang P."/>
            <person name="Guo F."/>
            <person name="Wang W."/>
            <person name="Li Y."/>
            <person name="Wang J."/>
            <person name="Varshney R.K."/>
            <person name="Wang J."/>
            <person name="Ling H.Q."/>
            <person name="Wan P."/>
        </authorList>
    </citation>
    <scope>NUCLEOTIDE SEQUENCE</scope>
    <source>
        <strain evidence="2">cv. Jingnong 6</strain>
    </source>
</reference>
<proteinExistence type="predicted"/>
<dbReference type="EMBL" id="CM003378">
    <property type="protein sequence ID" value="KOM49577.1"/>
    <property type="molecule type" value="Genomic_DNA"/>
</dbReference>
<dbReference type="AlphaFoldDB" id="A0A0L9V3T5"/>
<evidence type="ECO:0000313" key="1">
    <source>
        <dbReference type="EMBL" id="KOM49577.1"/>
    </source>
</evidence>
<dbReference type="Proteomes" id="UP000053144">
    <property type="component" value="Chromosome 8"/>
</dbReference>
<protein>
    <submittedName>
        <fullName evidence="1">Uncharacterized protein</fullName>
    </submittedName>
</protein>
<sequence>MTNVMVMKEIKSMTLRLGVDLSTLDLDSIRLPLDKTCGIVRTITVERLRNDLLKITERSYEGLSEWFVGTERSPKVNTKRAQKALVEASTKRSARAYTE</sequence>
<organism evidence="1 2">
    <name type="scientific">Phaseolus angularis</name>
    <name type="common">Azuki bean</name>
    <name type="synonym">Vigna angularis</name>
    <dbReference type="NCBI Taxonomy" id="3914"/>
    <lineage>
        <taxon>Eukaryota</taxon>
        <taxon>Viridiplantae</taxon>
        <taxon>Streptophyta</taxon>
        <taxon>Embryophyta</taxon>
        <taxon>Tracheophyta</taxon>
        <taxon>Spermatophyta</taxon>
        <taxon>Magnoliopsida</taxon>
        <taxon>eudicotyledons</taxon>
        <taxon>Gunneridae</taxon>
        <taxon>Pentapetalae</taxon>
        <taxon>rosids</taxon>
        <taxon>fabids</taxon>
        <taxon>Fabales</taxon>
        <taxon>Fabaceae</taxon>
        <taxon>Papilionoideae</taxon>
        <taxon>50 kb inversion clade</taxon>
        <taxon>NPAAA clade</taxon>
        <taxon>indigoferoid/millettioid clade</taxon>
        <taxon>Phaseoleae</taxon>
        <taxon>Vigna</taxon>
    </lineage>
</organism>